<dbReference type="PANTHER" id="PTHR43584">
    <property type="entry name" value="NUCLEOTIDYL TRANSFERASE"/>
    <property type="match status" value="1"/>
</dbReference>
<gene>
    <name evidence="3" type="ORF">ASZ90_004328</name>
</gene>
<sequence>MIQKNGNEIINDIKLINPPRQKFQAPGIHLINESSIYIAKAVNIKPNVVLDASDGPIFIDEGVTIYPNTYIVGPAYIGNNSLVKSNTQIYKDTSIGPVCKVGGEIENSIIHSYSNKQHEGYLGHAYLGSWINIGASSNNSDLKNDYSNIKMIVDGKEINTGTNFMGLIMGDHSKCAINTMFNTGTVIGVSCNIYGSDFPPKFVPSFSWGGSDGLREYHLRKAIEVAKIVKSRRNITMNISDLELFKTIFELTKIERKDF</sequence>
<dbReference type="GO" id="GO:0016746">
    <property type="term" value="F:acyltransferase activity"/>
    <property type="evidence" value="ECO:0007669"/>
    <property type="project" value="UniProtKB-KW"/>
</dbReference>
<dbReference type="SUPFAM" id="SSF51161">
    <property type="entry name" value="Trimeric LpxA-like enzymes"/>
    <property type="match status" value="1"/>
</dbReference>
<dbReference type="EMBL" id="LNQE01000590">
    <property type="protein sequence ID" value="KUG25845.1"/>
    <property type="molecule type" value="Genomic_DNA"/>
</dbReference>
<dbReference type="Gene3D" id="2.160.10.10">
    <property type="entry name" value="Hexapeptide repeat proteins"/>
    <property type="match status" value="1"/>
</dbReference>
<dbReference type="InterPro" id="IPR050065">
    <property type="entry name" value="GlmU-like"/>
</dbReference>
<comment type="caution">
    <text evidence="3">The sequence shown here is derived from an EMBL/GenBank/DDBJ whole genome shotgun (WGS) entry which is preliminary data.</text>
</comment>
<evidence type="ECO:0000313" key="3">
    <source>
        <dbReference type="EMBL" id="KUG25845.1"/>
    </source>
</evidence>
<dbReference type="InterPro" id="IPR023917">
    <property type="entry name" value="Bifunctiontional_GlmU_bac-type"/>
</dbReference>
<evidence type="ECO:0000256" key="2">
    <source>
        <dbReference type="ARBA" id="ARBA00023315"/>
    </source>
</evidence>
<keyword evidence="1 3" id="KW-0808">Transferase</keyword>
<dbReference type="NCBIfam" id="TIGR03991">
    <property type="entry name" value="alt_bact_glmU"/>
    <property type="match status" value="1"/>
</dbReference>
<accession>A0A0W8FY55</accession>
<protein>
    <submittedName>
        <fullName evidence="3">Glucose-1-phosphate thymidylyltransferase</fullName>
        <ecNumber evidence="3">2.7.7.24</ecNumber>
    </submittedName>
</protein>
<evidence type="ECO:0000256" key="1">
    <source>
        <dbReference type="ARBA" id="ARBA00022679"/>
    </source>
</evidence>
<dbReference type="GO" id="GO:0008879">
    <property type="term" value="F:glucose-1-phosphate thymidylyltransferase activity"/>
    <property type="evidence" value="ECO:0007669"/>
    <property type="project" value="UniProtKB-EC"/>
</dbReference>
<dbReference type="AlphaFoldDB" id="A0A0W8FY55"/>
<name>A0A0W8FY55_9ZZZZ</name>
<keyword evidence="3" id="KW-0548">Nucleotidyltransferase</keyword>
<dbReference type="PANTHER" id="PTHR43584:SF9">
    <property type="entry name" value="TRANSFERASE HEXAPEPTIDE REPEAT CONTAINING PROTEIN"/>
    <property type="match status" value="1"/>
</dbReference>
<organism evidence="3">
    <name type="scientific">hydrocarbon metagenome</name>
    <dbReference type="NCBI Taxonomy" id="938273"/>
    <lineage>
        <taxon>unclassified sequences</taxon>
        <taxon>metagenomes</taxon>
        <taxon>ecological metagenomes</taxon>
    </lineage>
</organism>
<dbReference type="InterPro" id="IPR011004">
    <property type="entry name" value="Trimer_LpxA-like_sf"/>
</dbReference>
<dbReference type="EC" id="2.7.7.24" evidence="3"/>
<keyword evidence="2" id="KW-0012">Acyltransferase</keyword>
<reference evidence="3" key="1">
    <citation type="journal article" date="2015" name="Proc. Natl. Acad. Sci. U.S.A.">
        <title>Networks of energetic and metabolic interactions define dynamics in microbial communities.</title>
        <authorList>
            <person name="Embree M."/>
            <person name="Liu J.K."/>
            <person name="Al-Bassam M.M."/>
            <person name="Zengler K."/>
        </authorList>
    </citation>
    <scope>NUCLEOTIDE SEQUENCE</scope>
</reference>
<proteinExistence type="predicted"/>